<proteinExistence type="predicted"/>
<sequence length="52" mass="5620">MDVLRIVFPLLMVAGALGSLVVNLVQKGDWATSLQWLGACLLYTALTMRNVG</sequence>
<organism evidence="2">
    <name type="scientific">Siphoviridae sp. ctjsp22</name>
    <dbReference type="NCBI Taxonomy" id="2825636"/>
    <lineage>
        <taxon>Viruses</taxon>
        <taxon>Duplodnaviria</taxon>
        <taxon>Heunggongvirae</taxon>
        <taxon>Uroviricota</taxon>
        <taxon>Caudoviricetes</taxon>
    </lineage>
</organism>
<keyword evidence="1" id="KW-1133">Transmembrane helix</keyword>
<keyword evidence="1" id="KW-0812">Transmembrane</keyword>
<protein>
    <submittedName>
        <fullName evidence="2">Uncharacterized protein</fullName>
    </submittedName>
</protein>
<feature type="transmembrane region" description="Helical" evidence="1">
    <location>
        <begin position="6"/>
        <end position="25"/>
    </location>
</feature>
<name>A0A8S5V587_9CAUD</name>
<keyword evidence="1" id="KW-0472">Membrane</keyword>
<evidence type="ECO:0000256" key="1">
    <source>
        <dbReference type="SAM" id="Phobius"/>
    </source>
</evidence>
<dbReference type="EMBL" id="BK016198">
    <property type="protein sequence ID" value="DAG01775.1"/>
    <property type="molecule type" value="Genomic_DNA"/>
</dbReference>
<accession>A0A8S5V587</accession>
<reference evidence="2" key="1">
    <citation type="journal article" date="2021" name="Proc. Natl. Acad. Sci. U.S.A.">
        <title>A Catalog of Tens of Thousands of Viruses from Human Metagenomes Reveals Hidden Associations with Chronic Diseases.</title>
        <authorList>
            <person name="Tisza M.J."/>
            <person name="Buck C.B."/>
        </authorList>
    </citation>
    <scope>NUCLEOTIDE SEQUENCE</scope>
    <source>
        <strain evidence="2">Ctjsp22</strain>
    </source>
</reference>
<evidence type="ECO:0000313" key="2">
    <source>
        <dbReference type="EMBL" id="DAG01775.1"/>
    </source>
</evidence>